<evidence type="ECO:0000313" key="5">
    <source>
        <dbReference type="EMBL" id="MCY1720827.1"/>
    </source>
</evidence>
<evidence type="ECO:0000256" key="1">
    <source>
        <dbReference type="ARBA" id="ARBA00009091"/>
    </source>
</evidence>
<organism evidence="5 6">
    <name type="scientific">Draconibacterium aestuarii</name>
    <dbReference type="NCBI Taxonomy" id="2998507"/>
    <lineage>
        <taxon>Bacteria</taxon>
        <taxon>Pseudomonadati</taxon>
        <taxon>Bacteroidota</taxon>
        <taxon>Bacteroidia</taxon>
        <taxon>Marinilabiliales</taxon>
        <taxon>Prolixibacteraceae</taxon>
        <taxon>Draconibacterium</taxon>
    </lineage>
</organism>
<comment type="caution">
    <text evidence="5">The sequence shown here is derived from an EMBL/GenBank/DDBJ whole genome shotgun (WGS) entry which is preliminary data.</text>
</comment>
<sequence length="201" mass="22740">MKEMKGTSLIVSVVLFVAVAVLYVLHFAGNGDSSQNNKIERVANTGGLNIAYVKADSVILNYNLSQDLHDEFTKKQEAYTTEYGGKRQTFEKEAAAFQEKLQRGGFLTEQRAVQERDRLLGKEQEIQKLDQELSTKLAEIQQENNQKILDNLMNYLKEFNEQAGYDYILNGSNVLIGDEAHNITGRVLEVLNERYAAEKAQ</sequence>
<dbReference type="SMART" id="SM00935">
    <property type="entry name" value="OmpH"/>
    <property type="match status" value="1"/>
</dbReference>
<keyword evidence="4" id="KW-1133">Transmembrane helix</keyword>
<proteinExistence type="inferred from homology"/>
<keyword evidence="4" id="KW-0472">Membrane</keyword>
<keyword evidence="2" id="KW-0732">Signal</keyword>
<comment type="similarity">
    <text evidence="1">Belongs to the Skp family.</text>
</comment>
<dbReference type="GO" id="GO:0005829">
    <property type="term" value="C:cytosol"/>
    <property type="evidence" value="ECO:0007669"/>
    <property type="project" value="TreeGrafter"/>
</dbReference>
<reference evidence="5" key="1">
    <citation type="submission" date="2022-11" db="EMBL/GenBank/DDBJ databases">
        <title>Marilongibacter aestuarii gen. nov., sp. nov., isolated from tidal flat sediment.</title>
        <authorList>
            <person name="Jiayan W."/>
        </authorList>
    </citation>
    <scope>NUCLEOTIDE SEQUENCE</scope>
    <source>
        <strain evidence="5">Z1-6</strain>
    </source>
</reference>
<dbReference type="PANTHER" id="PTHR35089">
    <property type="entry name" value="CHAPERONE PROTEIN SKP"/>
    <property type="match status" value="1"/>
</dbReference>
<keyword evidence="3" id="KW-0175">Coiled coil</keyword>
<evidence type="ECO:0000256" key="4">
    <source>
        <dbReference type="SAM" id="Phobius"/>
    </source>
</evidence>
<dbReference type="EMBL" id="JAPOHD010000022">
    <property type="protein sequence ID" value="MCY1720827.1"/>
    <property type="molecule type" value="Genomic_DNA"/>
</dbReference>
<feature type="coiled-coil region" evidence="3">
    <location>
        <begin position="112"/>
        <end position="146"/>
    </location>
</feature>
<dbReference type="Gene3D" id="3.30.910.20">
    <property type="entry name" value="Skp domain"/>
    <property type="match status" value="1"/>
</dbReference>
<feature type="transmembrane region" description="Helical" evidence="4">
    <location>
        <begin position="7"/>
        <end position="28"/>
    </location>
</feature>
<dbReference type="SUPFAM" id="SSF111384">
    <property type="entry name" value="OmpH-like"/>
    <property type="match status" value="1"/>
</dbReference>
<dbReference type="RefSeq" id="WP_343333161.1">
    <property type="nucleotide sequence ID" value="NZ_JAPOHD010000022.1"/>
</dbReference>
<dbReference type="Proteomes" id="UP001145087">
    <property type="component" value="Unassembled WGS sequence"/>
</dbReference>
<protein>
    <submittedName>
        <fullName evidence="5">OmpH family outer membrane protein</fullName>
    </submittedName>
</protein>
<dbReference type="AlphaFoldDB" id="A0A9X3F6P3"/>
<name>A0A9X3F6P3_9BACT</name>
<dbReference type="PANTHER" id="PTHR35089:SF1">
    <property type="entry name" value="CHAPERONE PROTEIN SKP"/>
    <property type="match status" value="1"/>
</dbReference>
<gene>
    <name evidence="5" type="ORF">OU798_10760</name>
</gene>
<keyword evidence="4" id="KW-0812">Transmembrane</keyword>
<dbReference type="InterPro" id="IPR005632">
    <property type="entry name" value="Chaperone_Skp"/>
</dbReference>
<dbReference type="Pfam" id="PF03938">
    <property type="entry name" value="OmpH"/>
    <property type="match status" value="1"/>
</dbReference>
<dbReference type="GO" id="GO:0051082">
    <property type="term" value="F:unfolded protein binding"/>
    <property type="evidence" value="ECO:0007669"/>
    <property type="project" value="InterPro"/>
</dbReference>
<keyword evidence="6" id="KW-1185">Reference proteome</keyword>
<dbReference type="InterPro" id="IPR024930">
    <property type="entry name" value="Skp_dom_sf"/>
</dbReference>
<evidence type="ECO:0000256" key="2">
    <source>
        <dbReference type="ARBA" id="ARBA00022729"/>
    </source>
</evidence>
<evidence type="ECO:0000313" key="6">
    <source>
        <dbReference type="Proteomes" id="UP001145087"/>
    </source>
</evidence>
<dbReference type="GO" id="GO:0050821">
    <property type="term" value="P:protein stabilization"/>
    <property type="evidence" value="ECO:0007669"/>
    <property type="project" value="TreeGrafter"/>
</dbReference>
<evidence type="ECO:0000256" key="3">
    <source>
        <dbReference type="SAM" id="Coils"/>
    </source>
</evidence>
<accession>A0A9X3F6P3</accession>